<dbReference type="EMBL" id="WSES01000002">
    <property type="protein sequence ID" value="MVW60035.1"/>
    <property type="molecule type" value="Genomic_DNA"/>
</dbReference>
<keyword evidence="1" id="KW-0812">Transmembrane</keyword>
<keyword evidence="3" id="KW-1185">Reference proteome</keyword>
<feature type="transmembrane region" description="Helical" evidence="1">
    <location>
        <begin position="135"/>
        <end position="155"/>
    </location>
</feature>
<comment type="caution">
    <text evidence="2">The sequence shown here is derived from an EMBL/GenBank/DDBJ whole genome shotgun (WGS) entry which is preliminary data.</text>
</comment>
<gene>
    <name evidence="2" type="ORF">GPY61_08820</name>
</gene>
<sequence>MRRFISWLHRYVGVAAVVVLVMSGITGAVITFDGELDRAAHPELRRVEPRPGGAGVDTLAAGARDAWPRDPVRMLVLPASPGDAVEVWYRGSSMRAYLDPHDGHVLGLRDTHDSLMGILVDLHTNLLSGETGRAVVGWFGLAAVLLIVLGVWLWWPRRGRWRQALTVKWDAGAARVWLDVHKVAGIVTGVFLVVIAGSGAALALPGVLTEPLLVALTGAGAKQAAPASSSRAGPPASLDAMVRRAEAAFPGGRITRLMMPATPNGAVTVRMRLPGEIHQIGRTFVHFDRYDGRLLRTDNVLESNLATRINAWFYPLHTGAYGGTATRVLNVLFGLSLALMSLSGGWMWGRNRLARKRAEARKRGRAPVTTAVN</sequence>
<evidence type="ECO:0000256" key="1">
    <source>
        <dbReference type="SAM" id="Phobius"/>
    </source>
</evidence>
<evidence type="ECO:0000313" key="3">
    <source>
        <dbReference type="Proteomes" id="UP000443353"/>
    </source>
</evidence>
<dbReference type="Pfam" id="PF03929">
    <property type="entry name" value="PepSY_TM"/>
    <property type="match status" value="1"/>
</dbReference>
<reference evidence="2 3" key="1">
    <citation type="submission" date="2019-12" db="EMBL/GenBank/DDBJ databases">
        <authorList>
            <person name="Li C."/>
            <person name="Zhao J."/>
        </authorList>
    </citation>
    <scope>NUCLEOTIDE SEQUENCE [LARGE SCALE GENOMIC DNA]</scope>
    <source>
        <strain evidence="2 3">NEAU-DD11</strain>
    </source>
</reference>
<keyword evidence="1" id="KW-0472">Membrane</keyword>
<accession>A0A7X3K785</accession>
<dbReference type="Proteomes" id="UP000443353">
    <property type="component" value="Unassembled WGS sequence"/>
</dbReference>
<evidence type="ECO:0008006" key="4">
    <source>
        <dbReference type="Google" id="ProtNLM"/>
    </source>
</evidence>
<feature type="transmembrane region" description="Helical" evidence="1">
    <location>
        <begin position="328"/>
        <end position="348"/>
    </location>
</feature>
<evidence type="ECO:0000313" key="2">
    <source>
        <dbReference type="EMBL" id="MVW60035.1"/>
    </source>
</evidence>
<feature type="transmembrane region" description="Helical" evidence="1">
    <location>
        <begin position="183"/>
        <end position="204"/>
    </location>
</feature>
<dbReference type="InterPro" id="IPR005625">
    <property type="entry name" value="PepSY-ass_TM"/>
</dbReference>
<protein>
    <recommendedName>
        <fullName evidence="4">PepSY domain-containing protein</fullName>
    </recommendedName>
</protein>
<organism evidence="2 3">
    <name type="scientific">Massilia cellulosiltytica</name>
    <dbReference type="NCBI Taxonomy" id="2683234"/>
    <lineage>
        <taxon>Bacteria</taxon>
        <taxon>Pseudomonadati</taxon>
        <taxon>Pseudomonadota</taxon>
        <taxon>Betaproteobacteria</taxon>
        <taxon>Burkholderiales</taxon>
        <taxon>Oxalobacteraceae</taxon>
        <taxon>Telluria group</taxon>
        <taxon>Massilia</taxon>
    </lineage>
</organism>
<dbReference type="AlphaFoldDB" id="A0A7X3K785"/>
<proteinExistence type="predicted"/>
<dbReference type="PANTHER" id="PTHR34219">
    <property type="entry name" value="IRON-REGULATED INNER MEMBRANE PROTEIN-RELATED"/>
    <property type="match status" value="1"/>
</dbReference>
<name>A0A7X3K785_9BURK</name>
<dbReference type="PANTHER" id="PTHR34219:SF3">
    <property type="entry name" value="BLL7967 PROTEIN"/>
    <property type="match status" value="1"/>
</dbReference>
<feature type="transmembrane region" description="Helical" evidence="1">
    <location>
        <begin position="12"/>
        <end position="32"/>
    </location>
</feature>
<dbReference type="RefSeq" id="WP_160408191.1">
    <property type="nucleotide sequence ID" value="NZ_WSES01000002.1"/>
</dbReference>
<keyword evidence="1" id="KW-1133">Transmembrane helix</keyword>